<gene>
    <name evidence="2" type="ORF">TM35_000042120</name>
</gene>
<sequence length="508" mass="58835">MTEINYRSLPPDAAEVNLLYHKIEKLDSDLKKRELHLAELIDEVVYAEDNKDKALRRAESARYLVIQLESLLQDLLGYVKVIEGNVLLPAFLELGSVVPQEPVMNREAISHALQNLSEDNLSTRTKKLITAVQELPSETKNLATREVFMRNMTEERVNIEDAILLCGLLMENKNELTALLSDLSDRIQCILQGKPYETLVEGTSRSVSGFKGAPYELDELQEHVRRLEKERDDLRHQMSVNENTIEMNRLLQEERNLLQEERKTVEVQLLDAQQRLLKEQNKAREVNLRVESLEQSLEQLEHEKGLLQREIKELKRDQVHRSRSYFDEQRAEEEAQQMRAELDSVMTEHSGLRAAMESQLADLKAQNTILLTEKMEYKERLDSKDQQIATLQRINDGLKRELFEVQQKMLSSSFPISINRNGGNKNGNGNIFNEPTTDLNVAEKRLADISSRFEAERKQIIAQFDQERERYKAERQECDALVERMANELEQLAMDNRSLRASVALRQL</sequence>
<accession>A0A1X0P582</accession>
<evidence type="ECO:0000313" key="2">
    <source>
        <dbReference type="EMBL" id="ORC91998.1"/>
    </source>
</evidence>
<comment type="caution">
    <text evidence="2">The sequence shown here is derived from an EMBL/GenBank/DDBJ whole genome shotgun (WGS) entry which is preliminary data.</text>
</comment>
<feature type="coiled-coil region" evidence="1">
    <location>
        <begin position="439"/>
        <end position="502"/>
    </location>
</feature>
<keyword evidence="3" id="KW-1185">Reference proteome</keyword>
<feature type="coiled-coil region" evidence="1">
    <location>
        <begin position="217"/>
        <end position="408"/>
    </location>
</feature>
<feature type="coiled-coil region" evidence="1">
    <location>
        <begin position="23"/>
        <end position="57"/>
    </location>
</feature>
<evidence type="ECO:0000256" key="1">
    <source>
        <dbReference type="SAM" id="Coils"/>
    </source>
</evidence>
<reference evidence="2 3" key="1">
    <citation type="submission" date="2017-03" db="EMBL/GenBank/DDBJ databases">
        <title>An alternative strategy for trypanosome survival in the mammalian bloodstream revealed through genome and transcriptome analysis of the ubiquitous bovine parasite Trypanosoma (Megatrypanum) theileri.</title>
        <authorList>
            <person name="Kelly S."/>
            <person name="Ivens A."/>
            <person name="Mott A."/>
            <person name="O'Neill E."/>
            <person name="Emms D."/>
            <person name="Macleod O."/>
            <person name="Voorheis P."/>
            <person name="Matthews J."/>
            <person name="Matthews K."/>
            <person name="Carrington M."/>
        </authorList>
    </citation>
    <scope>NUCLEOTIDE SEQUENCE [LARGE SCALE GENOMIC DNA]</scope>
    <source>
        <strain evidence="2">Edinburgh</strain>
    </source>
</reference>
<dbReference type="OrthoDB" id="273302at2759"/>
<name>A0A1X0P582_9TRYP</name>
<dbReference type="EMBL" id="NBCO01000004">
    <property type="protein sequence ID" value="ORC91998.1"/>
    <property type="molecule type" value="Genomic_DNA"/>
</dbReference>
<dbReference type="RefSeq" id="XP_028886064.1">
    <property type="nucleotide sequence ID" value="XM_029022406.1"/>
</dbReference>
<keyword evidence="1" id="KW-0175">Coiled coil</keyword>
<dbReference type="GeneID" id="39982186"/>
<proteinExistence type="predicted"/>
<dbReference type="VEuPathDB" id="TriTrypDB:TM35_000042120"/>
<organism evidence="2 3">
    <name type="scientific">Trypanosoma theileri</name>
    <dbReference type="NCBI Taxonomy" id="67003"/>
    <lineage>
        <taxon>Eukaryota</taxon>
        <taxon>Discoba</taxon>
        <taxon>Euglenozoa</taxon>
        <taxon>Kinetoplastea</taxon>
        <taxon>Metakinetoplastina</taxon>
        <taxon>Trypanosomatida</taxon>
        <taxon>Trypanosomatidae</taxon>
        <taxon>Trypanosoma</taxon>
    </lineage>
</organism>
<protein>
    <submittedName>
        <fullName evidence="2">Uncharacterized protein</fullName>
    </submittedName>
</protein>
<dbReference type="AlphaFoldDB" id="A0A1X0P582"/>
<evidence type="ECO:0000313" key="3">
    <source>
        <dbReference type="Proteomes" id="UP000192257"/>
    </source>
</evidence>
<dbReference type="Proteomes" id="UP000192257">
    <property type="component" value="Unassembled WGS sequence"/>
</dbReference>